<evidence type="ECO:0008006" key="4">
    <source>
        <dbReference type="Google" id="ProtNLM"/>
    </source>
</evidence>
<proteinExistence type="predicted"/>
<gene>
    <name evidence="2" type="ORF">GCM10008927_17840</name>
</gene>
<dbReference type="EMBL" id="BMZF01000004">
    <property type="protein sequence ID" value="GHA52670.1"/>
    <property type="molecule type" value="Genomic_DNA"/>
</dbReference>
<dbReference type="PROSITE" id="PS51257">
    <property type="entry name" value="PROKAR_LIPOPROTEIN"/>
    <property type="match status" value="1"/>
</dbReference>
<organism evidence="2 3">
    <name type="scientific">Paramylibacter ulvae</name>
    <dbReference type="NCBI Taxonomy" id="1651968"/>
    <lineage>
        <taxon>Bacteria</taxon>
        <taxon>Pseudomonadati</taxon>
        <taxon>Pseudomonadota</taxon>
        <taxon>Alphaproteobacteria</taxon>
        <taxon>Rhodobacterales</taxon>
        <taxon>Paracoccaceae</taxon>
        <taxon>Paramylibacter</taxon>
    </lineage>
</organism>
<evidence type="ECO:0000313" key="3">
    <source>
        <dbReference type="Proteomes" id="UP000634455"/>
    </source>
</evidence>
<feature type="compositionally biased region" description="Low complexity" evidence="1">
    <location>
        <begin position="48"/>
        <end position="60"/>
    </location>
</feature>
<keyword evidence="3" id="KW-1185">Reference proteome</keyword>
<protein>
    <recommendedName>
        <fullName evidence="4">Excalibur calcium-binding domain-containing protein</fullName>
    </recommendedName>
</protein>
<evidence type="ECO:0000313" key="2">
    <source>
        <dbReference type="EMBL" id="GHA52670.1"/>
    </source>
</evidence>
<dbReference type="Proteomes" id="UP000634455">
    <property type="component" value="Unassembled WGS sequence"/>
</dbReference>
<reference evidence="3" key="1">
    <citation type="journal article" date="2019" name="Int. J. Syst. Evol. Microbiol.">
        <title>The Global Catalogue of Microorganisms (GCM) 10K type strain sequencing project: providing services to taxonomists for standard genome sequencing and annotation.</title>
        <authorList>
            <consortium name="The Broad Institute Genomics Platform"/>
            <consortium name="The Broad Institute Genome Sequencing Center for Infectious Disease"/>
            <person name="Wu L."/>
            <person name="Ma J."/>
        </authorList>
    </citation>
    <scope>NUCLEOTIDE SEQUENCE [LARGE SCALE GENOMIC DNA]</scope>
    <source>
        <strain evidence="3">KCTC 32465</strain>
    </source>
</reference>
<accession>A0ABQ3D4M6</accession>
<evidence type="ECO:0000256" key="1">
    <source>
        <dbReference type="SAM" id="MobiDB-lite"/>
    </source>
</evidence>
<sequence>MRLILGMTITAGLLAACSPPPPTPDDYFESVTPQSPALSIEEQRLQRAEQAQAQRELAAENTLATAPSNDASVDNLLEQAENELNATDTPAPLPETDRSTISNSQDFEAVTQRETIETDAAKLDELKRTYTVFDAKELPQKQGGTDLASYAQDNKDRTVGRSRYRRNKKDYTANNCTNYTDRDLAQVTFLLQGGPRKDPLKLDADGDGFACSWTPYGYFNSRSASAQ</sequence>
<feature type="region of interest" description="Disordered" evidence="1">
    <location>
        <begin position="43"/>
        <end position="70"/>
    </location>
</feature>
<name>A0ABQ3D4M6_9RHOB</name>
<comment type="caution">
    <text evidence="2">The sequence shown here is derived from an EMBL/GenBank/DDBJ whole genome shotgun (WGS) entry which is preliminary data.</text>
</comment>